<dbReference type="InterPro" id="IPR036388">
    <property type="entry name" value="WH-like_DNA-bd_sf"/>
</dbReference>
<dbReference type="InterPro" id="IPR013324">
    <property type="entry name" value="RNA_pol_sigma_r3/r4-like"/>
</dbReference>
<name>A0ABN0X5A4_9LACT</name>
<reference evidence="2 3" key="1">
    <citation type="journal article" date="2019" name="Int. J. Syst. Evol. Microbiol.">
        <title>The Global Catalogue of Microorganisms (GCM) 10K type strain sequencing project: providing services to taxonomists for standard genome sequencing and annotation.</title>
        <authorList>
            <consortium name="The Broad Institute Genomics Platform"/>
            <consortium name="The Broad Institute Genome Sequencing Center for Infectious Disease"/>
            <person name="Wu L."/>
            <person name="Ma J."/>
        </authorList>
    </citation>
    <scope>NUCLEOTIDE SEQUENCE [LARGE SCALE GENOMIC DNA]</scope>
    <source>
        <strain evidence="2 3">JCM 12662</strain>
    </source>
</reference>
<feature type="domain" description="Resolvase HTH" evidence="1">
    <location>
        <begin position="127"/>
        <end position="165"/>
    </location>
</feature>
<keyword evidence="3" id="KW-1185">Reference proteome</keyword>
<dbReference type="Gene3D" id="1.10.10.10">
    <property type="entry name" value="Winged helix-like DNA-binding domain superfamily/Winged helix DNA-binding domain"/>
    <property type="match status" value="1"/>
</dbReference>
<evidence type="ECO:0000313" key="2">
    <source>
        <dbReference type="EMBL" id="GAA0355540.1"/>
    </source>
</evidence>
<dbReference type="SUPFAM" id="SSF88659">
    <property type="entry name" value="Sigma3 and sigma4 domains of RNA polymerase sigma factors"/>
    <property type="match status" value="1"/>
</dbReference>
<organism evidence="2 3">
    <name type="scientific">Alkalibacterium iburiense</name>
    <dbReference type="NCBI Taxonomy" id="290589"/>
    <lineage>
        <taxon>Bacteria</taxon>
        <taxon>Bacillati</taxon>
        <taxon>Bacillota</taxon>
        <taxon>Bacilli</taxon>
        <taxon>Lactobacillales</taxon>
        <taxon>Carnobacteriaceae</taxon>
        <taxon>Alkalibacterium</taxon>
    </lineage>
</organism>
<protein>
    <recommendedName>
        <fullName evidence="1">Resolvase HTH domain-containing protein</fullName>
    </recommendedName>
</protein>
<dbReference type="InterPro" id="IPR006120">
    <property type="entry name" value="Resolvase_HTH_dom"/>
</dbReference>
<dbReference type="Proteomes" id="UP001501166">
    <property type="component" value="Unassembled WGS sequence"/>
</dbReference>
<gene>
    <name evidence="2" type="ORF">GCM10008932_05710</name>
</gene>
<dbReference type="RefSeq" id="WP_343753812.1">
    <property type="nucleotide sequence ID" value="NZ_BAAACW010000036.1"/>
</dbReference>
<evidence type="ECO:0000313" key="3">
    <source>
        <dbReference type="Proteomes" id="UP001501166"/>
    </source>
</evidence>
<dbReference type="Pfam" id="PF02796">
    <property type="entry name" value="HTH_7"/>
    <property type="match status" value="1"/>
</dbReference>
<sequence>MDLDSINASRLLMKYMPLIHKTMNRLNISKKHMLYDDFIQEFQIKLIQLYRSFDGDPINNEADSFKFTAYAGRGLYWRGIDLIRNKSLTSCEPVDDEKLEMLTQEKNITSNVLESNYIIQDFYRKAKEKLSTEDYLLFLYLSDSDYTIQQIAETFGVSRGTIYKRKKKIQSKLEDLKEYLMN</sequence>
<dbReference type="NCBIfam" id="TIGR02937">
    <property type="entry name" value="sigma70-ECF"/>
    <property type="match status" value="1"/>
</dbReference>
<proteinExistence type="predicted"/>
<dbReference type="Gene3D" id="1.10.1740.10">
    <property type="match status" value="1"/>
</dbReference>
<comment type="caution">
    <text evidence="2">The sequence shown here is derived from an EMBL/GenBank/DDBJ whole genome shotgun (WGS) entry which is preliminary data.</text>
</comment>
<dbReference type="EMBL" id="BAAACW010000036">
    <property type="protein sequence ID" value="GAA0355540.1"/>
    <property type="molecule type" value="Genomic_DNA"/>
</dbReference>
<dbReference type="InterPro" id="IPR014284">
    <property type="entry name" value="RNA_pol_sigma-70_dom"/>
</dbReference>
<evidence type="ECO:0000259" key="1">
    <source>
        <dbReference type="Pfam" id="PF02796"/>
    </source>
</evidence>
<accession>A0ABN0X5A4</accession>